<accession>A0ACB7WY95</accession>
<proteinExistence type="predicted"/>
<name>A0ACB7WY95_9ERIC</name>
<protein>
    <submittedName>
        <fullName evidence="1">Uncharacterized protein</fullName>
    </submittedName>
</protein>
<reference evidence="1 2" key="1">
    <citation type="journal article" date="2021" name="Hortic Res">
        <title>High-quality reference genome and annotation aids understanding of berry development for evergreen blueberry (Vaccinium darrowii).</title>
        <authorList>
            <person name="Yu J."/>
            <person name="Hulse-Kemp A.M."/>
            <person name="Babiker E."/>
            <person name="Staton M."/>
        </authorList>
    </citation>
    <scope>NUCLEOTIDE SEQUENCE [LARGE SCALE GENOMIC DNA]</scope>
    <source>
        <strain evidence="2">cv. NJ 8807/NJ 8810</strain>
        <tissue evidence="1">Young leaf</tissue>
    </source>
</reference>
<sequence length="210" mass="24057">MEVEKKIRKKFKNERYILKLEALKEVLSFLSHFPDETSEQDEALDLLLGNLRRQSPKSSTLDKETVHRIASLLLKPQTSGASLRVIDDIFVIPKFCYDPVKKNFYEHSGSIPIHGDASSKAFLYRDRFLLLQRRLYRDPRFSRPAFDTERSQFGNCEISPIQSLTGLTGRRCVMGIISQLEDGHFYLEDLTAAVEINLSDAISCKCVIVL</sequence>
<organism evidence="1 2">
    <name type="scientific">Vaccinium darrowii</name>
    <dbReference type="NCBI Taxonomy" id="229202"/>
    <lineage>
        <taxon>Eukaryota</taxon>
        <taxon>Viridiplantae</taxon>
        <taxon>Streptophyta</taxon>
        <taxon>Embryophyta</taxon>
        <taxon>Tracheophyta</taxon>
        <taxon>Spermatophyta</taxon>
        <taxon>Magnoliopsida</taxon>
        <taxon>eudicotyledons</taxon>
        <taxon>Gunneridae</taxon>
        <taxon>Pentapetalae</taxon>
        <taxon>asterids</taxon>
        <taxon>Ericales</taxon>
        <taxon>Ericaceae</taxon>
        <taxon>Vaccinioideae</taxon>
        <taxon>Vaccinieae</taxon>
        <taxon>Vaccinium</taxon>
    </lineage>
</organism>
<comment type="caution">
    <text evidence="1">The sequence shown here is derived from an EMBL/GenBank/DDBJ whole genome shotgun (WGS) entry which is preliminary data.</text>
</comment>
<dbReference type="Proteomes" id="UP000828048">
    <property type="component" value="Chromosome 2"/>
</dbReference>
<dbReference type="EMBL" id="CM037152">
    <property type="protein sequence ID" value="KAH7833457.1"/>
    <property type="molecule type" value="Genomic_DNA"/>
</dbReference>
<evidence type="ECO:0000313" key="2">
    <source>
        <dbReference type="Proteomes" id="UP000828048"/>
    </source>
</evidence>
<keyword evidence="2" id="KW-1185">Reference proteome</keyword>
<gene>
    <name evidence="1" type="ORF">Vadar_006547</name>
</gene>
<evidence type="ECO:0000313" key="1">
    <source>
        <dbReference type="EMBL" id="KAH7833457.1"/>
    </source>
</evidence>